<dbReference type="Gene3D" id="1.10.620.20">
    <property type="entry name" value="Ribonucleotide Reductase, subunit A"/>
    <property type="match status" value="1"/>
</dbReference>
<evidence type="ECO:0000313" key="3">
    <source>
        <dbReference type="Proteomes" id="UP000601055"/>
    </source>
</evidence>
<organism evidence="2 3">
    <name type="scientific">Pedobacter planticolens</name>
    <dbReference type="NCBI Taxonomy" id="2679964"/>
    <lineage>
        <taxon>Bacteria</taxon>
        <taxon>Pseudomonadati</taxon>
        <taxon>Bacteroidota</taxon>
        <taxon>Sphingobacteriia</taxon>
        <taxon>Sphingobacteriales</taxon>
        <taxon>Sphingobacteriaceae</taxon>
        <taxon>Pedobacter</taxon>
    </lineage>
</organism>
<dbReference type="InterPro" id="IPR009078">
    <property type="entry name" value="Ferritin-like_SF"/>
</dbReference>
<evidence type="ECO:0000313" key="2">
    <source>
        <dbReference type="EMBL" id="MBB2144432.1"/>
    </source>
</evidence>
<dbReference type="Proteomes" id="UP000601055">
    <property type="component" value="Unassembled WGS sequence"/>
</dbReference>
<evidence type="ECO:0000256" key="1">
    <source>
        <dbReference type="SAM" id="Phobius"/>
    </source>
</evidence>
<accession>A0A923IVU1</accession>
<keyword evidence="1" id="KW-1133">Transmembrane helix</keyword>
<keyword evidence="1" id="KW-0472">Membrane</keyword>
<feature type="transmembrane region" description="Helical" evidence="1">
    <location>
        <begin position="185"/>
        <end position="204"/>
    </location>
</feature>
<dbReference type="AlphaFoldDB" id="A0A923IVU1"/>
<dbReference type="InterPro" id="IPR012348">
    <property type="entry name" value="RNR-like"/>
</dbReference>
<dbReference type="GO" id="GO:0016491">
    <property type="term" value="F:oxidoreductase activity"/>
    <property type="evidence" value="ECO:0007669"/>
    <property type="project" value="InterPro"/>
</dbReference>
<dbReference type="EMBL" id="WNXD01000001">
    <property type="protein sequence ID" value="MBB2144432.1"/>
    <property type="molecule type" value="Genomic_DNA"/>
</dbReference>
<protein>
    <submittedName>
        <fullName evidence="2">Ferritin-like domain-containing protein</fullName>
    </submittedName>
</protein>
<keyword evidence="1" id="KW-0812">Transmembrane</keyword>
<dbReference type="SUPFAM" id="SSF47240">
    <property type="entry name" value="Ferritin-like"/>
    <property type="match status" value="1"/>
</dbReference>
<name>A0A923IVU1_9SPHI</name>
<keyword evidence="3" id="KW-1185">Reference proteome</keyword>
<gene>
    <name evidence="2" type="ORF">GM921_02970</name>
</gene>
<comment type="caution">
    <text evidence="2">The sequence shown here is derived from an EMBL/GenBank/DDBJ whole genome shotgun (WGS) entry which is preliminary data.</text>
</comment>
<proteinExistence type="predicted"/>
<dbReference type="RefSeq" id="WP_182921121.1">
    <property type="nucleotide sequence ID" value="NZ_WNXD01000001.1"/>
</dbReference>
<reference evidence="2" key="1">
    <citation type="submission" date="2019-11" db="EMBL/GenBank/DDBJ databases">
        <title>Description of Pedobacter sp. LMG 31464T.</title>
        <authorList>
            <person name="Carlier A."/>
            <person name="Qi S."/>
            <person name="Vandamme P."/>
        </authorList>
    </citation>
    <scope>NUCLEOTIDE SEQUENCE</scope>
    <source>
        <strain evidence="2">LMG 31464</strain>
    </source>
</reference>
<sequence length="253" mass="29877">MHNSLYWINYFTQNLKNKRIDWSIKPVLSQIERENILKSLQAWQLGETSEGTNLINAATKHAKQLNDRHYTPAIKLFITEEQKHGNNLGKYLDLIGEQRIKKDWGDSLFRKIRGLNTHMEFWTIAVITVESTAQIFYQCLKDATKCNLLKQICTDILIDEAAHITFQTERLSLLYNDKSAVMRFFTYYFYTCFYFSTLLVVWFAHHKLFKAGHVNFSKYLMKMTLKFKKTIKKLKPEKAVVFRVRNSEEILGL</sequence>